<reference evidence="1" key="1">
    <citation type="submission" date="2021-01" db="EMBL/GenBank/DDBJ databases">
        <authorList>
            <person name="Kaushik A."/>
        </authorList>
    </citation>
    <scope>NUCLEOTIDE SEQUENCE</scope>
    <source>
        <strain evidence="1">Type strain: AG8-Rh-89/</strain>
    </source>
</reference>
<comment type="caution">
    <text evidence="1">The sequence shown here is derived from an EMBL/GenBank/DDBJ whole genome shotgun (WGS) entry which is preliminary data.</text>
</comment>
<gene>
    <name evidence="1" type="ORF">RDB_LOCUS79502</name>
</gene>
<protein>
    <recommendedName>
        <fullName evidence="3">F-box domain-containing protein</fullName>
    </recommendedName>
</protein>
<evidence type="ECO:0000313" key="2">
    <source>
        <dbReference type="Proteomes" id="UP000663850"/>
    </source>
</evidence>
<dbReference type="Proteomes" id="UP000663850">
    <property type="component" value="Unassembled WGS sequence"/>
</dbReference>
<dbReference type="InterPro" id="IPR032675">
    <property type="entry name" value="LRR_dom_sf"/>
</dbReference>
<evidence type="ECO:0000313" key="1">
    <source>
        <dbReference type="EMBL" id="CAE6485684.1"/>
    </source>
</evidence>
<dbReference type="EMBL" id="CAJMWZ010004161">
    <property type="protein sequence ID" value="CAE6485684.1"/>
    <property type="molecule type" value="Genomic_DNA"/>
</dbReference>
<sequence>MSTEVFESHITLNPTFHRLPVELLDHILSNMERPCLLNMMTVNRVIFHLAIKFAWYEVRGIDKVLKLLQYTTLPYSNNMYDSGKAIVLGEPSMEYHLVENIPEAALGRVSMYGSNIVILHAHDSALNAIFHGLSVLLTMGPVTPHLRKLILYPRDLPPAPFCTEVSFLLDLCGPDTLTAFYFARRRNRPMERGRNHLPLISTSELTGVLCKLQSKQIRDLSLGLDYYFVSTTVQGGQQQLDSCLGELTTIYLFSSALPVVPLNLLARLPHLSSLTLTFSQNMIEPLPSALDGHTFPSLACIKLSHAEYKAATRLLSILPAQLQVVYLSFRQSDDDDEVPELVNTLARHRQTLESLALNLGSNITLNDICISTLSGLQQLTKFAAVLRFPNQHTMLRLFRNWPGIKHLHLPDCPIDPEGLVELAMIWPHLTSMSVKLSMLHTPLAPAFGQQNKTSYTNNEGFKLESAYSLSSPSISTASPRLSLQTDLDFDLDKCREVACLLVGCWKNVALSEHPAPKLQATILKRIKNEIEIFRGVAG</sequence>
<dbReference type="Gene3D" id="3.80.10.10">
    <property type="entry name" value="Ribonuclease Inhibitor"/>
    <property type="match status" value="1"/>
</dbReference>
<proteinExistence type="predicted"/>
<organism evidence="1 2">
    <name type="scientific">Rhizoctonia solani</name>
    <dbReference type="NCBI Taxonomy" id="456999"/>
    <lineage>
        <taxon>Eukaryota</taxon>
        <taxon>Fungi</taxon>
        <taxon>Dikarya</taxon>
        <taxon>Basidiomycota</taxon>
        <taxon>Agaricomycotina</taxon>
        <taxon>Agaricomycetes</taxon>
        <taxon>Cantharellales</taxon>
        <taxon>Ceratobasidiaceae</taxon>
        <taxon>Rhizoctonia</taxon>
    </lineage>
</organism>
<dbReference type="AlphaFoldDB" id="A0A8H3CIW2"/>
<evidence type="ECO:0008006" key="3">
    <source>
        <dbReference type="Google" id="ProtNLM"/>
    </source>
</evidence>
<dbReference type="SUPFAM" id="SSF52047">
    <property type="entry name" value="RNI-like"/>
    <property type="match status" value="1"/>
</dbReference>
<accession>A0A8H3CIW2</accession>
<name>A0A8H3CIW2_9AGAM</name>